<name>A0A6M3LPG8_9ZZZZ</name>
<sequence length="119" mass="13177">MKKEEIAKRIYDLGQAIKGLEDEKKELREELSGRMAVGDIVRFETPEGLYRAKKCPTFSTIMKSPEDILGIVGEDVFVASVKVSTEKLKELVSSQVFEMCIKAKDVPGDDVLKILKGGG</sequence>
<dbReference type="EMBL" id="MT143259">
    <property type="protein sequence ID" value="QJA94768.1"/>
    <property type="molecule type" value="Genomic_DNA"/>
</dbReference>
<organism evidence="2">
    <name type="scientific">viral metagenome</name>
    <dbReference type="NCBI Taxonomy" id="1070528"/>
    <lineage>
        <taxon>unclassified sequences</taxon>
        <taxon>metagenomes</taxon>
        <taxon>organismal metagenomes</taxon>
    </lineage>
</organism>
<dbReference type="AlphaFoldDB" id="A0A6M3LPG8"/>
<accession>A0A6M3LPG8</accession>
<reference evidence="2" key="1">
    <citation type="submission" date="2020-03" db="EMBL/GenBank/DDBJ databases">
        <title>The deep terrestrial virosphere.</title>
        <authorList>
            <person name="Holmfeldt K."/>
            <person name="Nilsson E."/>
            <person name="Simone D."/>
            <person name="Lopez-Fernandez M."/>
            <person name="Wu X."/>
            <person name="de Brujin I."/>
            <person name="Lundin D."/>
            <person name="Andersson A."/>
            <person name="Bertilsson S."/>
            <person name="Dopson M."/>
        </authorList>
    </citation>
    <scope>NUCLEOTIDE SEQUENCE</scope>
    <source>
        <strain evidence="2">MM415B03750</strain>
    </source>
</reference>
<evidence type="ECO:0000313" key="2">
    <source>
        <dbReference type="EMBL" id="QJA94768.1"/>
    </source>
</evidence>
<evidence type="ECO:0000256" key="1">
    <source>
        <dbReference type="SAM" id="Coils"/>
    </source>
</evidence>
<protein>
    <submittedName>
        <fullName evidence="2">Uncharacterized protein</fullName>
    </submittedName>
</protein>
<gene>
    <name evidence="2" type="ORF">MM415B03750_0008</name>
</gene>
<proteinExistence type="predicted"/>
<feature type="coiled-coil region" evidence="1">
    <location>
        <begin position="10"/>
        <end position="37"/>
    </location>
</feature>
<keyword evidence="1" id="KW-0175">Coiled coil</keyword>